<evidence type="ECO:0000313" key="1">
    <source>
        <dbReference type="EMBL" id="KAA6397302.1"/>
    </source>
</evidence>
<reference evidence="1 2" key="1">
    <citation type="submission" date="2019-03" db="EMBL/GenBank/DDBJ databases">
        <title>Single cell metagenomics reveals metabolic interactions within the superorganism composed of flagellate Streblomastix strix and complex community of Bacteroidetes bacteria on its surface.</title>
        <authorList>
            <person name="Treitli S.C."/>
            <person name="Kolisko M."/>
            <person name="Husnik F."/>
            <person name="Keeling P."/>
            <person name="Hampl V."/>
        </authorList>
    </citation>
    <scope>NUCLEOTIDE SEQUENCE [LARGE SCALE GENOMIC DNA]</scope>
    <source>
        <strain evidence="1">ST1C</strain>
    </source>
</reference>
<dbReference type="Gene3D" id="1.25.10.10">
    <property type="entry name" value="Leucine-rich Repeat Variant"/>
    <property type="match status" value="1"/>
</dbReference>
<dbReference type="AlphaFoldDB" id="A0A5J4WRZ6"/>
<dbReference type="EMBL" id="SNRW01001209">
    <property type="protein sequence ID" value="KAA6397302.1"/>
    <property type="molecule type" value="Genomic_DNA"/>
</dbReference>
<comment type="caution">
    <text evidence="1">The sequence shown here is derived from an EMBL/GenBank/DDBJ whole genome shotgun (WGS) entry which is preliminary data.</text>
</comment>
<name>A0A5J4WRZ6_9EUKA</name>
<dbReference type="InterPro" id="IPR011989">
    <property type="entry name" value="ARM-like"/>
</dbReference>
<sequence>MRKEIIHHLITIADDEDDWVREESRDALYYLAQNYANLSEITKQLDLRSFASDLMKPLVYKQSKRNEQQQQQELKCQILSCLLRDRENDTLRMQIIEAGIVDSLFHVYTTRVLAQITQPYINVFYQLTVNTSDEVLSLISEKKPYHSLFWLLDLKDDGTQGIYFAILSIYNFLLSGISKKDDTNPHPHFDDLQTCDGVDKLFSLFKRDDIQINTKNLTAICIGLLFKAKEIVNQQMRCEVVSYLKLLISDFDEWIRNASELALCYMLQNSVNYSEIENLIDLNQISEDLKRPSEGDEEQQQFIQQQQDGDCTLLIVMLNTKKDNIEFSKSIISSGIVDSLLFIFETRDITLITVPVVQIFNQLTKVNDEINQLLYERKNPYPQLFKLLSPNSSDVLIKFSINSIFNIIVTGDVTSQHQEQHPHFQDVKQCDGIECLYSLFKRANIYKLTKDSAAICFGNLFKAKEIPNDTIRSEIISHLKINREEIEKDGFKLPE</sequence>
<protein>
    <submittedName>
        <fullName evidence="1">Uncharacterized protein</fullName>
    </submittedName>
</protein>
<organism evidence="1 2">
    <name type="scientific">Streblomastix strix</name>
    <dbReference type="NCBI Taxonomy" id="222440"/>
    <lineage>
        <taxon>Eukaryota</taxon>
        <taxon>Metamonada</taxon>
        <taxon>Preaxostyla</taxon>
        <taxon>Oxymonadida</taxon>
        <taxon>Streblomastigidae</taxon>
        <taxon>Streblomastix</taxon>
    </lineage>
</organism>
<dbReference type="Proteomes" id="UP000324800">
    <property type="component" value="Unassembled WGS sequence"/>
</dbReference>
<dbReference type="InterPro" id="IPR016024">
    <property type="entry name" value="ARM-type_fold"/>
</dbReference>
<evidence type="ECO:0000313" key="2">
    <source>
        <dbReference type="Proteomes" id="UP000324800"/>
    </source>
</evidence>
<gene>
    <name evidence="1" type="ORF">EZS28_007167</name>
</gene>
<accession>A0A5J4WRZ6</accession>
<dbReference type="SUPFAM" id="SSF48371">
    <property type="entry name" value="ARM repeat"/>
    <property type="match status" value="1"/>
</dbReference>
<proteinExistence type="predicted"/>